<protein>
    <submittedName>
        <fullName evidence="1">PAS domain-containing protein</fullName>
    </submittedName>
</protein>
<dbReference type="STRING" id="560819.SAMN05428998_11491"/>
<name>A0A1Y6C212_9PROT</name>
<dbReference type="Proteomes" id="UP000192917">
    <property type="component" value="Unassembled WGS sequence"/>
</dbReference>
<dbReference type="RefSeq" id="WP_085123915.1">
    <property type="nucleotide sequence ID" value="NZ_FWZX01000014.1"/>
</dbReference>
<proteinExistence type="predicted"/>
<reference evidence="1 2" key="1">
    <citation type="submission" date="2017-04" db="EMBL/GenBank/DDBJ databases">
        <authorList>
            <person name="Afonso C.L."/>
            <person name="Miller P.J."/>
            <person name="Scott M.A."/>
            <person name="Spackman E."/>
            <person name="Goraichik I."/>
            <person name="Dimitrov K.M."/>
            <person name="Suarez D.L."/>
            <person name="Swayne D.E."/>
        </authorList>
    </citation>
    <scope>NUCLEOTIDE SEQUENCE [LARGE SCALE GENOMIC DNA]</scope>
    <source>
        <strain evidence="1 2">USBA 355</strain>
    </source>
</reference>
<gene>
    <name evidence="1" type="ORF">SAMN05428998_11491</name>
</gene>
<dbReference type="AlphaFoldDB" id="A0A1Y6C212"/>
<dbReference type="InterPro" id="IPR009922">
    <property type="entry name" value="DUF1457"/>
</dbReference>
<keyword evidence="2" id="KW-1185">Reference proteome</keyword>
<organism evidence="1 2">
    <name type="scientific">Tistlia consotensis USBA 355</name>
    <dbReference type="NCBI Taxonomy" id="560819"/>
    <lineage>
        <taxon>Bacteria</taxon>
        <taxon>Pseudomonadati</taxon>
        <taxon>Pseudomonadota</taxon>
        <taxon>Alphaproteobacteria</taxon>
        <taxon>Rhodospirillales</taxon>
        <taxon>Rhodovibrionaceae</taxon>
        <taxon>Tistlia</taxon>
    </lineage>
</organism>
<evidence type="ECO:0000313" key="2">
    <source>
        <dbReference type="Proteomes" id="UP000192917"/>
    </source>
</evidence>
<dbReference type="Pfam" id="PF07310">
    <property type="entry name" value="PAS_5"/>
    <property type="match status" value="1"/>
</dbReference>
<accession>A0A1Y6C212</accession>
<sequence>MGFEALFASLQAAALRDVADHWNRCRGARRMPGWQDLDPAELKPHLPIVWSWRFDPELGDFVGRLAGEQINAAFGKSLRGKTPNQFFAPEHAREMRWRMEKVMIGPCGMRGSGHVFVHAGGAGEGERLILPLAGDGVTGDGVLGATVYRLDPDRATGRRVEWDPPSEQLEFFPL</sequence>
<dbReference type="EMBL" id="FWZX01000014">
    <property type="protein sequence ID" value="SMF41288.1"/>
    <property type="molecule type" value="Genomic_DNA"/>
</dbReference>
<evidence type="ECO:0000313" key="1">
    <source>
        <dbReference type="EMBL" id="SMF41288.1"/>
    </source>
</evidence>